<reference evidence="1 2" key="1">
    <citation type="submission" date="2019-02" db="EMBL/GenBank/DDBJ databases">
        <title>Deep-cultivation of Planctomycetes and their phenomic and genomic characterization uncovers novel biology.</title>
        <authorList>
            <person name="Wiegand S."/>
            <person name="Jogler M."/>
            <person name="Boedeker C."/>
            <person name="Pinto D."/>
            <person name="Vollmers J."/>
            <person name="Rivas-Marin E."/>
            <person name="Kohn T."/>
            <person name="Peeters S.H."/>
            <person name="Heuer A."/>
            <person name="Rast P."/>
            <person name="Oberbeckmann S."/>
            <person name="Bunk B."/>
            <person name="Jeske O."/>
            <person name="Meyerdierks A."/>
            <person name="Storesund J.E."/>
            <person name="Kallscheuer N."/>
            <person name="Luecker S."/>
            <person name="Lage O.M."/>
            <person name="Pohl T."/>
            <person name="Merkel B.J."/>
            <person name="Hornburger P."/>
            <person name="Mueller R.-W."/>
            <person name="Bruemmer F."/>
            <person name="Labrenz M."/>
            <person name="Spormann A.M."/>
            <person name="Op den Camp H."/>
            <person name="Overmann J."/>
            <person name="Amann R."/>
            <person name="Jetten M.S.M."/>
            <person name="Mascher T."/>
            <person name="Medema M.H."/>
            <person name="Devos D.P."/>
            <person name="Kaster A.-K."/>
            <person name="Ovreas L."/>
            <person name="Rohde M."/>
            <person name="Galperin M.Y."/>
            <person name="Jogler C."/>
        </authorList>
    </citation>
    <scope>NUCLEOTIDE SEQUENCE [LARGE SCALE GENOMIC DNA]</scope>
    <source>
        <strain evidence="1 2">Pan181</strain>
    </source>
</reference>
<sequence>METSSTNHPFDENRLVDLALASCSGAIAEEEVQELSALLTASPHARMKYFEVMAVHTELEWSLRKNIQTTMPPDCDVSLFADLNSVPSKWEMGSMWRLGIAASLLAVICCVLWLRWRDQGEFLAGQKTIPPSVPVETVNYVGTITPLMAKVDWTVGRSNASHTNEVLQGDTLWLREGAIELRMVSNAVAVLESPVIMQIVSADRIRMIDGDVMINVPSEAEGFTIESEAAEVLHLGAECSVGVEAGSTNVVVFDGDLELRFKVMPNDDGAKPREVLKKLRAGEAVQVTRAGTLSRIVDVQRLGVGRHAVDKNENVIASVTDNNVREDLWSFYEIVPNGLQEDALAYVDRPSHEWNGVTAAGIPEYLIGAELVKTFNNDKMIGPLNISLTLAQPAIVYVFLDERITTPEWLVESFENTGDEIGLDEGEFLIPGSGVATDVGPGKSIERRFSVWRKVMPKGGVANLGPNGPLISTGKRHKSLKAGANMYGVAAVPLTVEPTAPNR</sequence>
<dbReference type="Proteomes" id="UP000315750">
    <property type="component" value="Chromosome"/>
</dbReference>
<dbReference type="InterPro" id="IPR012373">
    <property type="entry name" value="Ferrdict_sens_TM"/>
</dbReference>
<dbReference type="PANTHER" id="PTHR30273">
    <property type="entry name" value="PERIPLASMIC SIGNAL SENSOR AND SIGMA FACTOR ACTIVATOR FECR-RELATED"/>
    <property type="match status" value="1"/>
</dbReference>
<dbReference type="EMBL" id="CP036278">
    <property type="protein sequence ID" value="QDU55033.1"/>
    <property type="molecule type" value="Genomic_DNA"/>
</dbReference>
<accession>A0A518AJX8</accession>
<dbReference type="RefSeq" id="WP_145245938.1">
    <property type="nucleotide sequence ID" value="NZ_CP036278.1"/>
</dbReference>
<evidence type="ECO:0000313" key="1">
    <source>
        <dbReference type="EMBL" id="QDU55033.1"/>
    </source>
</evidence>
<proteinExistence type="predicted"/>
<keyword evidence="2" id="KW-1185">Reference proteome</keyword>
<organism evidence="1 2">
    <name type="scientific">Aeoliella mucimassa</name>
    <dbReference type="NCBI Taxonomy" id="2527972"/>
    <lineage>
        <taxon>Bacteria</taxon>
        <taxon>Pseudomonadati</taxon>
        <taxon>Planctomycetota</taxon>
        <taxon>Planctomycetia</taxon>
        <taxon>Pirellulales</taxon>
        <taxon>Lacipirellulaceae</taxon>
        <taxon>Aeoliella</taxon>
    </lineage>
</organism>
<gene>
    <name evidence="1" type="ORF">Pan181_12190</name>
</gene>
<dbReference type="KEGG" id="amuc:Pan181_12190"/>
<name>A0A518AJX8_9BACT</name>
<dbReference type="PANTHER" id="PTHR30273:SF2">
    <property type="entry name" value="PROTEIN FECR"/>
    <property type="match status" value="1"/>
</dbReference>
<dbReference type="GO" id="GO:0016989">
    <property type="term" value="F:sigma factor antagonist activity"/>
    <property type="evidence" value="ECO:0007669"/>
    <property type="project" value="TreeGrafter"/>
</dbReference>
<protein>
    <submittedName>
        <fullName evidence="1">FecR protein</fullName>
    </submittedName>
</protein>
<dbReference type="AlphaFoldDB" id="A0A518AJX8"/>
<dbReference type="OrthoDB" id="256916at2"/>
<evidence type="ECO:0000313" key="2">
    <source>
        <dbReference type="Proteomes" id="UP000315750"/>
    </source>
</evidence>